<dbReference type="EMBL" id="CM007647">
    <property type="protein sequence ID" value="ONM10242.1"/>
    <property type="molecule type" value="Genomic_DNA"/>
</dbReference>
<dbReference type="AlphaFoldDB" id="A0A1D6L7L4"/>
<sequence>MNMDMDPDVSLPQLKQHGPRH</sequence>
<name>A0A1D6L7L4_MAIZE</name>
<organism evidence="1">
    <name type="scientific">Zea mays</name>
    <name type="common">Maize</name>
    <dbReference type="NCBI Taxonomy" id="4577"/>
    <lineage>
        <taxon>Eukaryota</taxon>
        <taxon>Viridiplantae</taxon>
        <taxon>Streptophyta</taxon>
        <taxon>Embryophyta</taxon>
        <taxon>Tracheophyta</taxon>
        <taxon>Spermatophyta</taxon>
        <taxon>Magnoliopsida</taxon>
        <taxon>Liliopsida</taxon>
        <taxon>Poales</taxon>
        <taxon>Poaceae</taxon>
        <taxon>PACMAD clade</taxon>
        <taxon>Panicoideae</taxon>
        <taxon>Andropogonodae</taxon>
        <taxon>Andropogoneae</taxon>
        <taxon>Tripsacinae</taxon>
        <taxon>Zea</taxon>
    </lineage>
</organism>
<protein>
    <submittedName>
        <fullName evidence="1">Heat stress transcription factor A-6b</fullName>
    </submittedName>
</protein>
<accession>A0A1D6L7L4</accession>
<reference evidence="1" key="1">
    <citation type="submission" date="2015-12" db="EMBL/GenBank/DDBJ databases">
        <title>Update maize B73 reference genome by single molecule sequencing technologies.</title>
        <authorList>
            <consortium name="Maize Genome Sequencing Project"/>
            <person name="Ware D."/>
        </authorList>
    </citation>
    <scope>NUCLEOTIDE SEQUENCE [LARGE SCALE GENOMIC DNA]</scope>
    <source>
        <tissue evidence="1">Seedling</tissue>
    </source>
</reference>
<evidence type="ECO:0000313" key="1">
    <source>
        <dbReference type="EMBL" id="ONM10242.1"/>
    </source>
</evidence>
<gene>
    <name evidence="1" type="ORF">ZEAMMB73_Zm00001d034433</name>
</gene>
<proteinExistence type="predicted"/>